<dbReference type="GO" id="GO:0008236">
    <property type="term" value="F:serine-type peptidase activity"/>
    <property type="evidence" value="ECO:0007669"/>
    <property type="project" value="UniProtKB-KW"/>
</dbReference>
<keyword evidence="4" id="KW-0720">Serine protease</keyword>
<comment type="caution">
    <text evidence="7">The sequence shown here is derived from an EMBL/GenBank/DDBJ whole genome shotgun (WGS) entry which is preliminary data.</text>
</comment>
<feature type="active site" description="Proton donor/acceptor" evidence="5">
    <location>
        <position position="196"/>
    </location>
</feature>
<dbReference type="InterPro" id="IPR029045">
    <property type="entry name" value="ClpP/crotonase-like_dom_sf"/>
</dbReference>
<evidence type="ECO:0000259" key="6">
    <source>
        <dbReference type="Pfam" id="PF01343"/>
    </source>
</evidence>
<dbReference type="CDD" id="cd07018">
    <property type="entry name" value="S49_SppA_67K_type"/>
    <property type="match status" value="1"/>
</dbReference>
<dbReference type="GO" id="GO:0016020">
    <property type="term" value="C:membrane"/>
    <property type="evidence" value="ECO:0007669"/>
    <property type="project" value="InterPro"/>
</dbReference>
<keyword evidence="3 7" id="KW-0378">Hydrolase</keyword>
<dbReference type="Proteomes" id="UP000561459">
    <property type="component" value="Unassembled WGS sequence"/>
</dbReference>
<evidence type="ECO:0000313" key="8">
    <source>
        <dbReference type="Proteomes" id="UP000561459"/>
    </source>
</evidence>
<proteinExistence type="inferred from homology"/>
<feature type="domain" description="Peptidase S49" evidence="6">
    <location>
        <begin position="129"/>
        <end position="285"/>
    </location>
</feature>
<gene>
    <name evidence="7" type="ORF">GGR39_002402</name>
</gene>
<reference evidence="7 8" key="1">
    <citation type="submission" date="2020-08" db="EMBL/GenBank/DDBJ databases">
        <title>Genomic Encyclopedia of Type Strains, Phase IV (KMG-IV): sequencing the most valuable type-strain genomes for metagenomic binning, comparative biology and taxonomic classification.</title>
        <authorList>
            <person name="Goeker M."/>
        </authorList>
    </citation>
    <scope>NUCLEOTIDE SEQUENCE [LARGE SCALE GENOMIC DNA]</scope>
    <source>
        <strain evidence="7 8">DSM 27568</strain>
    </source>
</reference>
<comment type="similarity">
    <text evidence="1">Belongs to the peptidase S49 family.</text>
</comment>
<sequence length="629" mass="65885">MKFARKVWKLLVAVKDALVLALLLLFFGLLYALLSMRPTPGKVSEGALVIQLDGAVVEETADVTTTDLLVAQTTNANLPADVRARDVERALLAAAKDSKIKLVAIDLSRFTGGGFVHLRDIGAAMDAVRKAGKPVLTYADTYADDGTQLAAHASEAWVNPMGGALAVGPGGNNLYFGTLLQKLKINAHVFRVGTYKTFVEPYTRDGPSPAAIESYTDLYGGLWRNWQADVKKARPKANLALVTGDPVGWLKASGGDFAKASQAAGLIDRIGTPSDFASRVAQLSGAEASDKPSGQLVGTQLATYLAAHPESRSGAQIGVVTIAGNIVDGEAGPGTAGGDRIAQALDDALSNDIKALVVRIDSPGGSVLASERIRRSIERYKQKGIPIVASMGNVAASGGYWVSTPAQYVFAEPGTITGSIGVFGILPSFERALADIGVSSGGVKTTPLSGQPDLLGGLSPELEQIVQIGIENAYAKFLGIVGKARGKTPQQVDGIAQGRVWTGERARENGLIDGFGDLDAALAYAAKAAKLGNAAWQVKYIGRKEDPLNALLLQMYRKRGTGGDISAFAARRQRMQLATALNQAEAMVSGQGMQAMCLECPGVPSTATLRSSAGLGTIGWMKQLVLLVN</sequence>
<evidence type="ECO:0000256" key="5">
    <source>
        <dbReference type="PIRSR" id="PIRSR001217-1"/>
    </source>
</evidence>
<organism evidence="7 8">
    <name type="scientific">Novosphingobium fluoreni</name>
    <dbReference type="NCBI Taxonomy" id="1391222"/>
    <lineage>
        <taxon>Bacteria</taxon>
        <taxon>Pseudomonadati</taxon>
        <taxon>Pseudomonadota</taxon>
        <taxon>Alphaproteobacteria</taxon>
        <taxon>Sphingomonadales</taxon>
        <taxon>Sphingomonadaceae</taxon>
        <taxon>Novosphingobium</taxon>
    </lineage>
</organism>
<dbReference type="Gene3D" id="3.90.226.10">
    <property type="entry name" value="2-enoyl-CoA Hydratase, Chain A, domain 1"/>
    <property type="match status" value="2"/>
</dbReference>
<accession>A0A7W6C243</accession>
<feature type="active site" description="Nucleophile" evidence="5">
    <location>
        <position position="397"/>
    </location>
</feature>
<dbReference type="InterPro" id="IPR002142">
    <property type="entry name" value="Peptidase_S49"/>
</dbReference>
<dbReference type="Gene3D" id="6.20.330.10">
    <property type="match status" value="1"/>
</dbReference>
<dbReference type="PANTHER" id="PTHR33209">
    <property type="entry name" value="PROTEASE 4"/>
    <property type="match status" value="1"/>
</dbReference>
<dbReference type="Pfam" id="PF01343">
    <property type="entry name" value="Peptidase_S49"/>
    <property type="match status" value="2"/>
</dbReference>
<dbReference type="InterPro" id="IPR047217">
    <property type="entry name" value="S49_SppA_67K_type_N"/>
</dbReference>
<keyword evidence="8" id="KW-1185">Reference proteome</keyword>
<protein>
    <submittedName>
        <fullName evidence="7">Protease-4</fullName>
        <ecNumber evidence="7">3.4.21.-</ecNumber>
    </submittedName>
</protein>
<dbReference type="PANTHER" id="PTHR33209:SF1">
    <property type="entry name" value="PEPTIDASE S49 DOMAIN-CONTAINING PROTEIN"/>
    <property type="match status" value="1"/>
</dbReference>
<evidence type="ECO:0000256" key="3">
    <source>
        <dbReference type="ARBA" id="ARBA00022801"/>
    </source>
</evidence>
<dbReference type="SUPFAM" id="SSF52096">
    <property type="entry name" value="ClpP/crotonase"/>
    <property type="match status" value="2"/>
</dbReference>
<dbReference type="CDD" id="cd07023">
    <property type="entry name" value="S49_Sppa_N_C"/>
    <property type="match status" value="1"/>
</dbReference>
<evidence type="ECO:0000256" key="2">
    <source>
        <dbReference type="ARBA" id="ARBA00022670"/>
    </source>
</evidence>
<dbReference type="InterPro" id="IPR047272">
    <property type="entry name" value="S49_SppA_C"/>
</dbReference>
<dbReference type="EC" id="3.4.21.-" evidence="7"/>
<dbReference type="PIRSF" id="PIRSF001217">
    <property type="entry name" value="Protease_4_SppA"/>
    <property type="match status" value="1"/>
</dbReference>
<keyword evidence="2 7" id="KW-0645">Protease</keyword>
<dbReference type="EMBL" id="JACIDY010000005">
    <property type="protein sequence ID" value="MBB3940745.1"/>
    <property type="molecule type" value="Genomic_DNA"/>
</dbReference>
<evidence type="ECO:0000313" key="7">
    <source>
        <dbReference type="EMBL" id="MBB3940745.1"/>
    </source>
</evidence>
<dbReference type="GO" id="GO:0006465">
    <property type="term" value="P:signal peptide processing"/>
    <property type="evidence" value="ECO:0007669"/>
    <property type="project" value="InterPro"/>
</dbReference>
<feature type="domain" description="Peptidase S49" evidence="6">
    <location>
        <begin position="381"/>
        <end position="531"/>
    </location>
</feature>
<name>A0A7W6C243_9SPHN</name>
<evidence type="ECO:0000256" key="1">
    <source>
        <dbReference type="ARBA" id="ARBA00008683"/>
    </source>
</evidence>
<dbReference type="RefSeq" id="WP_183617328.1">
    <property type="nucleotide sequence ID" value="NZ_JACIDY010000005.1"/>
</dbReference>
<evidence type="ECO:0000256" key="4">
    <source>
        <dbReference type="ARBA" id="ARBA00022825"/>
    </source>
</evidence>
<dbReference type="NCBIfam" id="TIGR00705">
    <property type="entry name" value="SppA_67K"/>
    <property type="match status" value="1"/>
</dbReference>
<dbReference type="InterPro" id="IPR004634">
    <property type="entry name" value="Pept_S49_pIV"/>
</dbReference>
<dbReference type="AlphaFoldDB" id="A0A7W6C243"/>